<feature type="signal peptide" evidence="1">
    <location>
        <begin position="1"/>
        <end position="16"/>
    </location>
</feature>
<dbReference type="Proteomes" id="UP000077154">
    <property type="component" value="Unassembled WGS sequence"/>
</dbReference>
<proteinExistence type="predicted"/>
<evidence type="ECO:0000256" key="1">
    <source>
        <dbReference type="SAM" id="SignalP"/>
    </source>
</evidence>
<feature type="chain" id="PRO_5008056354" description="Secreted protein" evidence="1">
    <location>
        <begin position="17"/>
        <end position="108"/>
    </location>
</feature>
<dbReference type="RefSeq" id="XP_024321885.1">
    <property type="nucleotide sequence ID" value="XM_024470851.1"/>
</dbReference>
<evidence type="ECO:0000313" key="2">
    <source>
        <dbReference type="EMBL" id="OAF56591.1"/>
    </source>
</evidence>
<protein>
    <recommendedName>
        <fullName evidence="3">Secreted protein</fullName>
    </recommendedName>
</protein>
<organism evidence="2">
    <name type="scientific">Pseudogymnoascus destructans</name>
    <dbReference type="NCBI Taxonomy" id="655981"/>
    <lineage>
        <taxon>Eukaryota</taxon>
        <taxon>Fungi</taxon>
        <taxon>Dikarya</taxon>
        <taxon>Ascomycota</taxon>
        <taxon>Pezizomycotina</taxon>
        <taxon>Leotiomycetes</taxon>
        <taxon>Thelebolales</taxon>
        <taxon>Thelebolaceae</taxon>
        <taxon>Pseudogymnoascus</taxon>
    </lineage>
</organism>
<dbReference type="EMBL" id="KV441403">
    <property type="protein sequence ID" value="OAF56591.1"/>
    <property type="molecule type" value="Genomic_DNA"/>
</dbReference>
<evidence type="ECO:0008006" key="3">
    <source>
        <dbReference type="Google" id="ProtNLM"/>
    </source>
</evidence>
<name>A0A177A5T2_9PEZI</name>
<sequence>MLTGAVIFSILTGSAASSFRASPRPASLPIPPAASMAIEAAEASRVQPVTLRTYHNRWTISLASTWELKTWITCYKRRWKMSNWKRYVTEMSIYSIMADWMSYPLLPF</sequence>
<dbReference type="AlphaFoldDB" id="A0A177A5T2"/>
<keyword evidence="1" id="KW-0732">Signal</keyword>
<reference evidence="2" key="1">
    <citation type="submission" date="2016-03" db="EMBL/GenBank/DDBJ databases">
        <title>Updated assembly of Pseudogymnoascus destructans, the fungus causing white-nose syndrome of bats.</title>
        <authorList>
            <person name="Palmer J.M."/>
            <person name="Drees K.P."/>
            <person name="Foster J.T."/>
            <person name="Lindner D.L."/>
        </authorList>
    </citation>
    <scope>NUCLEOTIDE SEQUENCE [LARGE SCALE GENOMIC DNA]</scope>
    <source>
        <strain evidence="2">20631-21</strain>
    </source>
</reference>
<dbReference type="GeneID" id="36290324"/>
<gene>
    <name evidence="2" type="ORF">VC83_07275</name>
</gene>
<accession>A0A177A5T2</accession>